<dbReference type="EMBL" id="KI894027">
    <property type="protein sequence ID" value="OBR88293.1"/>
    <property type="molecule type" value="Genomic_DNA"/>
</dbReference>
<reference evidence="2" key="3">
    <citation type="submission" date="2024-02" db="EMBL/GenBank/DDBJ databases">
        <title>Comparative genomics of Cryptococcus and Kwoniella reveals pathogenesis evolution and contrasting modes of karyotype evolution via chromosome fusion or intercentromeric recombination.</title>
        <authorList>
            <person name="Coelho M.A."/>
            <person name="David-Palma M."/>
            <person name="Shea T."/>
            <person name="Bowers K."/>
            <person name="McGinley-Smith S."/>
            <person name="Mohammad A.W."/>
            <person name="Gnirke A."/>
            <person name="Yurkov A.M."/>
            <person name="Nowrousian M."/>
            <person name="Sun S."/>
            <person name="Cuomo C.A."/>
            <person name="Heitman J."/>
        </authorList>
    </citation>
    <scope>NUCLEOTIDE SEQUENCE</scope>
    <source>
        <strain evidence="2">CBS 10117</strain>
    </source>
</reference>
<dbReference type="KEGG" id="kdj:28963803"/>
<proteinExistence type="predicted"/>
<dbReference type="VEuPathDB" id="FungiDB:I303_00104"/>
<dbReference type="Proteomes" id="UP000078595">
    <property type="component" value="Chromosome 1"/>
</dbReference>
<dbReference type="EMBL" id="CP144530">
    <property type="protein sequence ID" value="WWC57572.1"/>
    <property type="molecule type" value="Genomic_DNA"/>
</dbReference>
<dbReference type="InterPro" id="IPR022235">
    <property type="entry name" value="DUF3760"/>
</dbReference>
<dbReference type="Pfam" id="PF12586">
    <property type="entry name" value="DUF3760"/>
    <property type="match status" value="1"/>
</dbReference>
<dbReference type="RefSeq" id="XP_018266135.1">
    <property type="nucleotide sequence ID" value="XM_018403481.1"/>
</dbReference>
<protein>
    <submittedName>
        <fullName evidence="1">Uncharacterized protein</fullName>
    </submittedName>
</protein>
<sequence length="333" mass="38773">MPAQDPREWKTYVSNFYLTTIAPLAPVHHMILDNLVAEKSVALGRTAKRYYDVIIPSLYHHLVIDEQNFDKVFYGLTDEVMEPPKSQEASESRNAYQCFSPIYKIGQRKWELLKKVKNLTFVDSYSAERFFYKVVEEFNSVFFRDWYGIEDRKKDFGRIFETVQHLKFGSELIVFLDDEESDGDENDMETRENNRIRLLTAMEDLLTKTIDYCVMDKYQKDKLQLRFHVHPDDIDILPFLLGPFVTIHKIVIDVGTFLNTSLDPNDTDFIYPAAELGEFMASSNITCLLTEDDSLPNVRKAFEQLGFDEEFRSQLDTTSEKEFICPCSSVSEA</sequence>
<name>A0A1A6AE42_9TREE</name>
<dbReference type="AlphaFoldDB" id="A0A1A6AE42"/>
<keyword evidence="3" id="KW-1185">Reference proteome</keyword>
<evidence type="ECO:0000313" key="2">
    <source>
        <dbReference type="EMBL" id="WWC57572.1"/>
    </source>
</evidence>
<accession>A0A1A6AE42</accession>
<organism evidence="1">
    <name type="scientific">Kwoniella dejecticola CBS 10117</name>
    <dbReference type="NCBI Taxonomy" id="1296121"/>
    <lineage>
        <taxon>Eukaryota</taxon>
        <taxon>Fungi</taxon>
        <taxon>Dikarya</taxon>
        <taxon>Basidiomycota</taxon>
        <taxon>Agaricomycotina</taxon>
        <taxon>Tremellomycetes</taxon>
        <taxon>Tremellales</taxon>
        <taxon>Cryptococcaceae</taxon>
        <taxon>Kwoniella</taxon>
    </lineage>
</organism>
<reference evidence="1" key="1">
    <citation type="submission" date="2013-07" db="EMBL/GenBank/DDBJ databases">
        <title>The Genome Sequence of Cryptococcus dejecticola CBS10117.</title>
        <authorList>
            <consortium name="The Broad Institute Genome Sequencing Platform"/>
            <person name="Cuomo C."/>
            <person name="Litvintseva A."/>
            <person name="Chen Y."/>
            <person name="Heitman J."/>
            <person name="Sun S."/>
            <person name="Springer D."/>
            <person name="Dromer F."/>
            <person name="Young S.K."/>
            <person name="Zeng Q."/>
            <person name="Gargeya S."/>
            <person name="Fitzgerald M."/>
            <person name="Abouelleil A."/>
            <person name="Alvarado L."/>
            <person name="Berlin A.M."/>
            <person name="Chapman S.B."/>
            <person name="Dewar J."/>
            <person name="Goldberg J."/>
            <person name="Griggs A."/>
            <person name="Gujja S."/>
            <person name="Hansen M."/>
            <person name="Howarth C."/>
            <person name="Imamovic A."/>
            <person name="Larimer J."/>
            <person name="McCowan C."/>
            <person name="Murphy C."/>
            <person name="Pearson M."/>
            <person name="Priest M."/>
            <person name="Roberts A."/>
            <person name="Saif S."/>
            <person name="Shea T."/>
            <person name="Sykes S."/>
            <person name="Wortman J."/>
            <person name="Nusbaum C."/>
            <person name="Birren B."/>
        </authorList>
    </citation>
    <scope>NUCLEOTIDE SEQUENCE [LARGE SCALE GENOMIC DNA]</scope>
    <source>
        <strain evidence="1">CBS 10117</strain>
    </source>
</reference>
<dbReference type="GeneID" id="28963803"/>
<reference evidence="2" key="2">
    <citation type="submission" date="2013-07" db="EMBL/GenBank/DDBJ databases">
        <authorList>
            <consortium name="The Broad Institute Genome Sequencing Platform"/>
            <person name="Cuomo C."/>
            <person name="Litvintseva A."/>
            <person name="Chen Y."/>
            <person name="Heitman J."/>
            <person name="Sun S."/>
            <person name="Springer D."/>
            <person name="Dromer F."/>
            <person name="Young S.K."/>
            <person name="Zeng Q."/>
            <person name="Gargeya S."/>
            <person name="Fitzgerald M."/>
            <person name="Abouelleil A."/>
            <person name="Alvarado L."/>
            <person name="Berlin A.M."/>
            <person name="Chapman S.B."/>
            <person name="Dewar J."/>
            <person name="Goldberg J."/>
            <person name="Griggs A."/>
            <person name="Gujja S."/>
            <person name="Hansen M."/>
            <person name="Howarth C."/>
            <person name="Imamovic A."/>
            <person name="Larimer J."/>
            <person name="McCowan C."/>
            <person name="Murphy C."/>
            <person name="Pearson M."/>
            <person name="Priest M."/>
            <person name="Roberts A."/>
            <person name="Saif S."/>
            <person name="Shea T."/>
            <person name="Sykes S."/>
            <person name="Wortman J."/>
            <person name="Nusbaum C."/>
            <person name="Birren B."/>
        </authorList>
    </citation>
    <scope>NUCLEOTIDE SEQUENCE</scope>
    <source>
        <strain evidence="2">CBS 10117</strain>
    </source>
</reference>
<evidence type="ECO:0000313" key="1">
    <source>
        <dbReference type="EMBL" id="OBR88293.1"/>
    </source>
</evidence>
<evidence type="ECO:0000313" key="3">
    <source>
        <dbReference type="Proteomes" id="UP000078595"/>
    </source>
</evidence>
<gene>
    <name evidence="1" type="ORF">I303_00104</name>
    <name evidence="2" type="ORF">I303_100104</name>
</gene>
<dbReference type="OrthoDB" id="2567426at2759"/>